<evidence type="ECO:0000256" key="1">
    <source>
        <dbReference type="SAM" id="Phobius"/>
    </source>
</evidence>
<dbReference type="AlphaFoldDB" id="A0A9X2JMF3"/>
<feature type="transmembrane region" description="Helical" evidence="1">
    <location>
        <begin position="12"/>
        <end position="31"/>
    </location>
</feature>
<protein>
    <submittedName>
        <fullName evidence="2">Uncharacterized protein</fullName>
    </submittedName>
</protein>
<gene>
    <name evidence="2" type="ORF">LB941_06870</name>
</gene>
<keyword evidence="3" id="KW-1185">Reference proteome</keyword>
<feature type="transmembrane region" description="Helical" evidence="1">
    <location>
        <begin position="65"/>
        <end position="88"/>
    </location>
</feature>
<sequence length="174" mass="19481">MIISYLALNYANVLFIYVVLIAVALIALHFFKKMVQAFKQTDAYKGLTSEDVNEFRKLKEADKSFTKLTLVVLGAVLAIVIITFFLGVSSISQVLMEVFFYAVAFAALVVYYRKDENIKKRAELLGIDKEKDFKQHLNVLKLRGLSCSVGIVIALAGIVTAYSMIPAIFSYFSI</sequence>
<evidence type="ECO:0000313" key="2">
    <source>
        <dbReference type="EMBL" id="MCP0887056.1"/>
    </source>
</evidence>
<feature type="transmembrane region" description="Helical" evidence="1">
    <location>
        <begin position="144"/>
        <end position="172"/>
    </location>
</feature>
<comment type="caution">
    <text evidence="2">The sequence shown here is derived from an EMBL/GenBank/DDBJ whole genome shotgun (WGS) entry which is preliminary data.</text>
</comment>
<feature type="transmembrane region" description="Helical" evidence="1">
    <location>
        <begin position="94"/>
        <end position="112"/>
    </location>
</feature>
<evidence type="ECO:0000313" key="3">
    <source>
        <dbReference type="Proteomes" id="UP001139006"/>
    </source>
</evidence>
<organism evidence="2 3">
    <name type="scientific">Ligilactobacillus ubinensis</name>
    <dbReference type="NCBI Taxonomy" id="2876789"/>
    <lineage>
        <taxon>Bacteria</taxon>
        <taxon>Bacillati</taxon>
        <taxon>Bacillota</taxon>
        <taxon>Bacilli</taxon>
        <taxon>Lactobacillales</taxon>
        <taxon>Lactobacillaceae</taxon>
        <taxon>Ligilactobacillus</taxon>
    </lineage>
</organism>
<accession>A0A9X2JMF3</accession>
<name>A0A9X2JMF3_9LACO</name>
<reference evidence="2 3" key="1">
    <citation type="journal article" date="2023" name="Int. J. Syst. Evol. Microbiol.">
        <title>Ligilactobacillus ubinensis sp. nov., a novel species isolated from the wild ferment of a durian fruit (Durio zibethinus).</title>
        <authorList>
            <person name="Heng Y.C."/>
            <person name="Menon N."/>
            <person name="Chen B."/>
            <person name="Loo B.Z.L."/>
            <person name="Wong G.W.J."/>
            <person name="Lim A.C.H."/>
            <person name="Silvaraju S."/>
            <person name="Kittelmann S."/>
        </authorList>
    </citation>
    <scope>NUCLEOTIDE SEQUENCE [LARGE SCALE GENOMIC DNA]</scope>
    <source>
        <strain evidence="2 3">WILCCON 0076</strain>
    </source>
</reference>
<keyword evidence="1" id="KW-0812">Transmembrane</keyword>
<keyword evidence="1" id="KW-0472">Membrane</keyword>
<dbReference type="EMBL" id="JAIULA010000011">
    <property type="protein sequence ID" value="MCP0887056.1"/>
    <property type="molecule type" value="Genomic_DNA"/>
</dbReference>
<dbReference type="RefSeq" id="WP_253360591.1">
    <property type="nucleotide sequence ID" value="NZ_JAIULA010000011.1"/>
</dbReference>
<dbReference type="Proteomes" id="UP001139006">
    <property type="component" value="Unassembled WGS sequence"/>
</dbReference>
<proteinExistence type="predicted"/>
<keyword evidence="1" id="KW-1133">Transmembrane helix</keyword>